<proteinExistence type="evidence at transcript level"/>
<dbReference type="AlphaFoldDB" id="R4V360"/>
<name>R4V360_COPFO</name>
<accession>R4V360</accession>
<protein>
    <submittedName>
        <fullName evidence="1">Uncharacterized protein</fullName>
    </submittedName>
</protein>
<sequence length="63" mass="7276">MNCVLRRKSQEAFIRMICISVNQFHGVEIPSSELNISLRSHEIPHVLCNPMVHLFFHSNLTLS</sequence>
<reference evidence="1" key="1">
    <citation type="submission" date="2013-02" db="EMBL/GenBank/DDBJ databases">
        <title>Immune-Related transcriptome of Coptotermes formosanus Shiraki workers: the defense mechanism.</title>
        <authorList>
            <person name="Hussain A."/>
            <person name="Li Y.F."/>
            <person name="Wen S.Y."/>
        </authorList>
    </citation>
    <scope>NUCLEOTIDE SEQUENCE</scope>
</reference>
<dbReference type="EMBL" id="KC632409">
    <property type="protein sequence ID" value="AGM32223.1"/>
    <property type="molecule type" value="mRNA"/>
</dbReference>
<organism evidence="1">
    <name type="scientific">Coptotermes formosanus</name>
    <name type="common">Formosan subterranean termite</name>
    <dbReference type="NCBI Taxonomy" id="36987"/>
    <lineage>
        <taxon>Eukaryota</taxon>
        <taxon>Metazoa</taxon>
        <taxon>Ecdysozoa</taxon>
        <taxon>Arthropoda</taxon>
        <taxon>Hexapoda</taxon>
        <taxon>Insecta</taxon>
        <taxon>Pterygota</taxon>
        <taxon>Neoptera</taxon>
        <taxon>Polyneoptera</taxon>
        <taxon>Dictyoptera</taxon>
        <taxon>Blattodea</taxon>
        <taxon>Blattoidea</taxon>
        <taxon>Termitoidae</taxon>
        <taxon>Rhinotermitidae</taxon>
        <taxon>Coptotermes</taxon>
    </lineage>
</organism>
<evidence type="ECO:0000313" key="1">
    <source>
        <dbReference type="EMBL" id="AGM32223.1"/>
    </source>
</evidence>